<dbReference type="RefSeq" id="WP_259542965.1">
    <property type="nucleotide sequence ID" value="NZ_JANLCJ010000188.1"/>
</dbReference>
<organism evidence="2 3">
    <name type="scientific">Herbiconiux daphne</name>
    <dbReference type="NCBI Taxonomy" id="2970914"/>
    <lineage>
        <taxon>Bacteria</taxon>
        <taxon>Bacillati</taxon>
        <taxon>Actinomycetota</taxon>
        <taxon>Actinomycetes</taxon>
        <taxon>Micrococcales</taxon>
        <taxon>Microbacteriaceae</taxon>
        <taxon>Herbiconiux</taxon>
    </lineage>
</organism>
<feature type="region of interest" description="Disordered" evidence="1">
    <location>
        <begin position="12"/>
        <end position="51"/>
    </location>
</feature>
<feature type="non-terminal residue" evidence="2">
    <location>
        <position position="312"/>
    </location>
</feature>
<evidence type="ECO:0000256" key="1">
    <source>
        <dbReference type="SAM" id="MobiDB-lite"/>
    </source>
</evidence>
<dbReference type="InterPro" id="IPR022025">
    <property type="entry name" value="Amidoligase_2"/>
</dbReference>
<evidence type="ECO:0000313" key="2">
    <source>
        <dbReference type="EMBL" id="MCS5736802.1"/>
    </source>
</evidence>
<sequence length="312" mass="35814">MVIDEDMPDFLSSGSHAHSFDPNVGQSIPRLRRRNADDNSQTFSGNVPEGQEMTTIASEFGLRASYPSIEQHPLIVGTNLAGVEIELENLRMERPRFNYWTAKGDGSLRNNGMEFVFSSPWGGVDLYNAAIEIDSFLFDNNPDDNWRCSTHVHIDVRNMNVKQLKRLVLAYVFYERVLFKCSGWHRYKNNFCMALGFAQEQLSTLSTAWQYNDGQFLNHIISNWDKYSAMNFLPMSTFGSVEFRISEAKWRKGRLIRLVNRFISLKEIAMNSDVDDAEFIELLINTPIQKVIRKGLPRQLPEVQEDIEVGGQ</sequence>
<evidence type="ECO:0000313" key="3">
    <source>
        <dbReference type="Proteomes" id="UP001165586"/>
    </source>
</evidence>
<proteinExistence type="predicted"/>
<gene>
    <name evidence="2" type="ORF">N1032_24010</name>
</gene>
<dbReference type="Pfam" id="PF12224">
    <property type="entry name" value="Amidoligase_2"/>
    <property type="match status" value="1"/>
</dbReference>
<name>A0ABT2HA87_9MICO</name>
<dbReference type="EMBL" id="JANLCJ010000188">
    <property type="protein sequence ID" value="MCS5736802.1"/>
    <property type="molecule type" value="Genomic_DNA"/>
</dbReference>
<comment type="caution">
    <text evidence="2">The sequence shown here is derived from an EMBL/GenBank/DDBJ whole genome shotgun (WGS) entry which is preliminary data.</text>
</comment>
<keyword evidence="3" id="KW-1185">Reference proteome</keyword>
<accession>A0ABT2HA87</accession>
<reference evidence="2" key="1">
    <citation type="submission" date="2022-08" db="EMBL/GenBank/DDBJ databases">
        <authorList>
            <person name="Deng Y."/>
            <person name="Han X.-F."/>
            <person name="Zhang Y.-Q."/>
        </authorList>
    </citation>
    <scope>NUCLEOTIDE SEQUENCE</scope>
    <source>
        <strain evidence="2">CPCC 203386</strain>
    </source>
</reference>
<protein>
    <submittedName>
        <fullName evidence="2">Amidoligase family protein</fullName>
    </submittedName>
</protein>
<dbReference type="Proteomes" id="UP001165586">
    <property type="component" value="Unassembled WGS sequence"/>
</dbReference>